<feature type="compositionally biased region" description="Basic and acidic residues" evidence="1">
    <location>
        <begin position="286"/>
        <end position="300"/>
    </location>
</feature>
<feature type="region of interest" description="Disordered" evidence="1">
    <location>
        <begin position="373"/>
        <end position="413"/>
    </location>
</feature>
<reference evidence="3 4" key="1">
    <citation type="journal article" date="2016" name="Nat. Commun.">
        <title>Thousands of microbial genomes shed light on interconnected biogeochemical processes in an aquifer system.</title>
        <authorList>
            <person name="Anantharaman K."/>
            <person name="Brown C.T."/>
            <person name="Hug L.A."/>
            <person name="Sharon I."/>
            <person name="Castelle C.J."/>
            <person name="Probst A.J."/>
            <person name="Thomas B.C."/>
            <person name="Singh A."/>
            <person name="Wilkins M.J."/>
            <person name="Karaoz U."/>
            <person name="Brodie E.L."/>
            <person name="Williams K.H."/>
            <person name="Hubbard S.S."/>
            <person name="Banfield J.F."/>
        </authorList>
    </citation>
    <scope>NUCLEOTIDE SEQUENCE [LARGE SCALE GENOMIC DNA]</scope>
</reference>
<dbReference type="InterPro" id="IPR036465">
    <property type="entry name" value="vWFA_dom_sf"/>
</dbReference>
<organism evidence="3 4">
    <name type="scientific">Candidatus Magasanikbacteria bacterium RIFCSPLOWO2_02_FULL_44_11</name>
    <dbReference type="NCBI Taxonomy" id="1798689"/>
    <lineage>
        <taxon>Bacteria</taxon>
        <taxon>Candidatus Magasanikiibacteriota</taxon>
    </lineage>
</organism>
<dbReference type="PROSITE" id="PS50234">
    <property type="entry name" value="VWFA"/>
    <property type="match status" value="1"/>
</dbReference>
<feature type="region of interest" description="Disordered" evidence="1">
    <location>
        <begin position="278"/>
        <end position="300"/>
    </location>
</feature>
<evidence type="ECO:0000313" key="3">
    <source>
        <dbReference type="EMBL" id="OGH80565.1"/>
    </source>
</evidence>
<dbReference type="Proteomes" id="UP000178726">
    <property type="component" value="Unassembled WGS sequence"/>
</dbReference>
<dbReference type="AlphaFoldDB" id="A0A1F6N9G7"/>
<accession>A0A1F6N9G7</accession>
<proteinExistence type="predicted"/>
<name>A0A1F6N9G7_9BACT</name>
<dbReference type="SUPFAM" id="SSF53300">
    <property type="entry name" value="vWA-like"/>
    <property type="match status" value="1"/>
</dbReference>
<protein>
    <recommendedName>
        <fullName evidence="2">VWFA domain-containing protein</fullName>
    </recommendedName>
</protein>
<dbReference type="InterPro" id="IPR002035">
    <property type="entry name" value="VWF_A"/>
</dbReference>
<sequence>MEGLSSLQFQEAARNFNALKETLDNEILRQFSPKEQATIRERQQVLSSLAYFIGKDFKIPVELNKPCEGWHWDFEKNVIRIDPKDLLEKSMDYLRFVISHEGGHRRISRTDFIPLEQWNEPGFAFMMNAIEDPRDNNFVVESYPKFREQMMLAYEEDLDFEAKAKTAAGKKLGRQPRFLQAGFEYIKQWYREATDQEFKIDEKLPEDIRHTVEKTLTAAQDSWWRYPSRKEADSGEAVITRYAKSSYKVNRDKIWPEFKKLVEEDIKDQELAEALKDLQKTSGAGDKNELPEPLKDKLTPEQRKELVDALNKSIEAINKPGFIDLSTLSQELQDKIKEHIESLPPEEKQKLQEQAKAAIAAFDKEIADQLQGKLVKNPEQKAESKKVEKPGKPSEKKEEEPIAPQELSPEELKSLNEFKETLEKAKKKDRTIYEQKRREVLPIIDALENDLREIFTARRANQWKRGFRTGKRIDLKKRIQEKAKKVSAADSRAWQRRELPQEKDYAITILNDLSGSMRGQKIQEDFKGKIVISEVLNRLSIKTEILGFNDRLHEYQKFNEPMSNEVREHMGGMLQEVNSARAQWTDDGWALEEASRRLGKQAATEKILIVLSDGQPEPSPSHNGQEYNLTTIVEKIIKETNQKLIGLGIGPGTEHVRSYYPNSLANISLKEMADKLATLIKEIIANSDTL</sequence>
<feature type="compositionally biased region" description="Basic and acidic residues" evidence="1">
    <location>
        <begin position="376"/>
        <end position="400"/>
    </location>
</feature>
<comment type="caution">
    <text evidence="3">The sequence shown here is derived from an EMBL/GenBank/DDBJ whole genome shotgun (WGS) entry which is preliminary data.</text>
</comment>
<dbReference type="PANTHER" id="PTHR41248:SF1">
    <property type="entry name" value="NORD PROTEIN"/>
    <property type="match status" value="1"/>
</dbReference>
<dbReference type="Pfam" id="PF11775">
    <property type="entry name" value="CobT_C"/>
    <property type="match status" value="1"/>
</dbReference>
<evidence type="ECO:0000256" key="1">
    <source>
        <dbReference type="SAM" id="MobiDB-lite"/>
    </source>
</evidence>
<dbReference type="STRING" id="1798689.A3I29_03925"/>
<dbReference type="Gene3D" id="3.40.50.410">
    <property type="entry name" value="von Willebrand factor, type A domain"/>
    <property type="match status" value="1"/>
</dbReference>
<dbReference type="InterPro" id="IPR025861">
    <property type="entry name" value="CobT_VWA_dom"/>
</dbReference>
<dbReference type="InterPro" id="IPR051928">
    <property type="entry name" value="NorD/CobT"/>
</dbReference>
<dbReference type="PANTHER" id="PTHR41248">
    <property type="entry name" value="NORD PROTEIN"/>
    <property type="match status" value="1"/>
</dbReference>
<evidence type="ECO:0000313" key="4">
    <source>
        <dbReference type="Proteomes" id="UP000178726"/>
    </source>
</evidence>
<feature type="domain" description="VWFA" evidence="2">
    <location>
        <begin position="506"/>
        <end position="690"/>
    </location>
</feature>
<dbReference type="EMBL" id="MFQK01000039">
    <property type="protein sequence ID" value="OGH80565.1"/>
    <property type="molecule type" value="Genomic_DNA"/>
</dbReference>
<evidence type="ECO:0000259" key="2">
    <source>
        <dbReference type="PROSITE" id="PS50234"/>
    </source>
</evidence>
<gene>
    <name evidence="3" type="ORF">A3I29_03925</name>
</gene>